<dbReference type="AlphaFoldDB" id="A0A9Q3DFM3"/>
<accession>A0A9Q3DFM3</accession>
<evidence type="ECO:0000313" key="2">
    <source>
        <dbReference type="Proteomes" id="UP000765509"/>
    </source>
</evidence>
<comment type="caution">
    <text evidence="1">The sequence shown here is derived from an EMBL/GenBank/DDBJ whole genome shotgun (WGS) entry which is preliminary data.</text>
</comment>
<protein>
    <submittedName>
        <fullName evidence="1">Uncharacterized protein</fullName>
    </submittedName>
</protein>
<evidence type="ECO:0000313" key="1">
    <source>
        <dbReference type="EMBL" id="MBW0502489.1"/>
    </source>
</evidence>
<name>A0A9Q3DFM3_9BASI</name>
<sequence length="217" mass="25706">MSIITPNSQLSAYELIQRSLVQINECEETQHSPIVHCDLDIQNKQVICKNNNGSQQNIDESPSQSSFQKCKHCAHEEAQLHQQQIEHEHWLKRQRKMDEQVSAEAHCLQQAEMRLAQQESQKSCKTHFFWNEERTKQLLDLIMELRFDYKSLDSTSTGFVPWAWYFKSQERCKEDYSTLKNLSFNALDWQYKALIISYRLTHAILDIIMNHIKLNYV</sequence>
<dbReference type="EMBL" id="AVOT02016850">
    <property type="protein sequence ID" value="MBW0502489.1"/>
    <property type="molecule type" value="Genomic_DNA"/>
</dbReference>
<keyword evidence="2" id="KW-1185">Reference proteome</keyword>
<proteinExistence type="predicted"/>
<organism evidence="1 2">
    <name type="scientific">Austropuccinia psidii MF-1</name>
    <dbReference type="NCBI Taxonomy" id="1389203"/>
    <lineage>
        <taxon>Eukaryota</taxon>
        <taxon>Fungi</taxon>
        <taxon>Dikarya</taxon>
        <taxon>Basidiomycota</taxon>
        <taxon>Pucciniomycotina</taxon>
        <taxon>Pucciniomycetes</taxon>
        <taxon>Pucciniales</taxon>
        <taxon>Sphaerophragmiaceae</taxon>
        <taxon>Austropuccinia</taxon>
    </lineage>
</organism>
<gene>
    <name evidence="1" type="ORF">O181_042204</name>
</gene>
<dbReference type="Proteomes" id="UP000765509">
    <property type="component" value="Unassembled WGS sequence"/>
</dbReference>
<reference evidence="1" key="1">
    <citation type="submission" date="2021-03" db="EMBL/GenBank/DDBJ databases">
        <title>Draft genome sequence of rust myrtle Austropuccinia psidii MF-1, a brazilian biotype.</title>
        <authorList>
            <person name="Quecine M.C."/>
            <person name="Pachon D.M.R."/>
            <person name="Bonatelli M.L."/>
            <person name="Correr F.H."/>
            <person name="Franceschini L.M."/>
            <person name="Leite T.F."/>
            <person name="Margarido G.R.A."/>
            <person name="Almeida C.A."/>
            <person name="Ferrarezi J.A."/>
            <person name="Labate C.A."/>
        </authorList>
    </citation>
    <scope>NUCLEOTIDE SEQUENCE</scope>
    <source>
        <strain evidence="1">MF-1</strain>
    </source>
</reference>